<name>A0A6M3KWI6_9ZZZZ</name>
<proteinExistence type="predicted"/>
<accession>A0A6M3KWI6</accession>
<gene>
    <name evidence="1" type="ORF">MM415A00504_0016</name>
    <name evidence="2" type="ORF">MM415B02169_0006</name>
</gene>
<sequence>MTLDEARKKLDQARADYMSRRNDYAKAFAAFFKVAAKEIGRRSSDFEEGGITDERLRDAERQVTAVAIALTKAIDAVEQAAVALALLEADEEAEVKRRVDEEARKLMADYYTGMDFIPGPPQRMAGQTDDPTPLGAVRTELRVAIDNWDSRAGWVGASRCMLRDAIHQSAMRSALDYYPWPLYTDHQKDPVLGMTFAARVEHYENQLLTTFIEALDGQCAT</sequence>
<evidence type="ECO:0000313" key="1">
    <source>
        <dbReference type="EMBL" id="QJA81616.1"/>
    </source>
</evidence>
<protein>
    <submittedName>
        <fullName evidence="2">Uncharacterized protein</fullName>
    </submittedName>
</protein>
<dbReference type="AlphaFoldDB" id="A0A6M3KWI6"/>
<dbReference type="EMBL" id="MT142598">
    <property type="protein sequence ID" value="QJA85834.1"/>
    <property type="molecule type" value="Genomic_DNA"/>
</dbReference>
<dbReference type="EMBL" id="MT142465">
    <property type="protein sequence ID" value="QJA81616.1"/>
    <property type="molecule type" value="Genomic_DNA"/>
</dbReference>
<organism evidence="2">
    <name type="scientific">viral metagenome</name>
    <dbReference type="NCBI Taxonomy" id="1070528"/>
    <lineage>
        <taxon>unclassified sequences</taxon>
        <taxon>metagenomes</taxon>
        <taxon>organismal metagenomes</taxon>
    </lineage>
</organism>
<evidence type="ECO:0000313" key="2">
    <source>
        <dbReference type="EMBL" id="QJA85834.1"/>
    </source>
</evidence>
<reference evidence="2" key="1">
    <citation type="submission" date="2020-03" db="EMBL/GenBank/DDBJ databases">
        <title>The deep terrestrial virosphere.</title>
        <authorList>
            <person name="Holmfeldt K."/>
            <person name="Nilsson E."/>
            <person name="Simone D."/>
            <person name="Lopez-Fernandez M."/>
            <person name="Wu X."/>
            <person name="de Brujin I."/>
            <person name="Lundin D."/>
            <person name="Andersson A."/>
            <person name="Bertilsson S."/>
            <person name="Dopson M."/>
        </authorList>
    </citation>
    <scope>NUCLEOTIDE SEQUENCE</scope>
    <source>
        <strain evidence="1">MM415A00504</strain>
        <strain evidence="2">MM415B02169</strain>
    </source>
</reference>